<dbReference type="GeneID" id="79949712"/>
<keyword evidence="1" id="KW-1133">Transmembrane helix</keyword>
<dbReference type="PANTHER" id="PTHR38468:SF1">
    <property type="entry name" value="SLL0939 PROTEIN"/>
    <property type="match status" value="1"/>
</dbReference>
<dbReference type="Proteomes" id="UP001218895">
    <property type="component" value="Chromosome"/>
</dbReference>
<evidence type="ECO:0000256" key="1">
    <source>
        <dbReference type="SAM" id="Phobius"/>
    </source>
</evidence>
<feature type="transmembrane region" description="Helical" evidence="1">
    <location>
        <begin position="85"/>
        <end position="102"/>
    </location>
</feature>
<dbReference type="Pfam" id="PF07784">
    <property type="entry name" value="DUF1622"/>
    <property type="match status" value="1"/>
</dbReference>
<dbReference type="InterPro" id="IPR012427">
    <property type="entry name" value="DUF1622"/>
</dbReference>
<name>A0AAF0FSD6_9EURY</name>
<evidence type="ECO:0000313" key="2">
    <source>
        <dbReference type="EMBL" id="WFN37727.1"/>
    </source>
</evidence>
<keyword evidence="1" id="KW-0472">Membrane</keyword>
<dbReference type="KEGG" id="manq:L1994_04900"/>
<protein>
    <submittedName>
        <fullName evidence="2">DUF1622 domain-containing protein</fullName>
    </submittedName>
</protein>
<dbReference type="RefSeq" id="WP_278100567.1">
    <property type="nucleotide sequence ID" value="NZ_CP091092.1"/>
</dbReference>
<keyword evidence="3" id="KW-1185">Reference proteome</keyword>
<evidence type="ECO:0000313" key="3">
    <source>
        <dbReference type="Proteomes" id="UP001218895"/>
    </source>
</evidence>
<organism evidence="2 3">
    <name type="scientific">Methanomicrobium antiquum</name>
    <dbReference type="NCBI Taxonomy" id="487686"/>
    <lineage>
        <taxon>Archaea</taxon>
        <taxon>Methanobacteriati</taxon>
        <taxon>Methanobacteriota</taxon>
        <taxon>Stenosarchaea group</taxon>
        <taxon>Methanomicrobia</taxon>
        <taxon>Methanomicrobiales</taxon>
        <taxon>Methanomicrobiaceae</taxon>
        <taxon>Methanomicrobium</taxon>
    </lineage>
</organism>
<keyword evidence="1" id="KW-0812">Transmembrane</keyword>
<dbReference type="PANTHER" id="PTHR38468">
    <property type="entry name" value="SLL0939 PROTEIN"/>
    <property type="match status" value="1"/>
</dbReference>
<feature type="transmembrane region" description="Helical" evidence="1">
    <location>
        <begin position="61"/>
        <end position="79"/>
    </location>
</feature>
<reference evidence="2" key="1">
    <citation type="submission" date="2022-01" db="EMBL/GenBank/DDBJ databases">
        <title>Complete genome of Methanomicrobium antiquum DSM 21220.</title>
        <authorList>
            <person name="Chen S.-C."/>
            <person name="You Y.-T."/>
            <person name="Zhou Y.-Z."/>
            <person name="Lai M.-C."/>
        </authorList>
    </citation>
    <scope>NUCLEOTIDE SEQUENCE</scope>
    <source>
        <strain evidence="2">DSM 21220</strain>
    </source>
</reference>
<proteinExistence type="predicted"/>
<feature type="transmembrane region" description="Helical" evidence="1">
    <location>
        <begin position="12"/>
        <end position="40"/>
    </location>
</feature>
<sequence length="113" mass="12486">MTADLIPVSNAIQLVVLFFEIAGAAIIVYGGGIATFRIVLRELNKTNLTYGKIRIDLTTKIVLGLEFLIISDILMTVISPTQDELIILAVTVLIRTILGYFLEREAVMFNIDS</sequence>
<gene>
    <name evidence="2" type="ORF">L1994_04900</name>
</gene>
<dbReference type="AlphaFoldDB" id="A0AAF0FSD6"/>
<dbReference type="EMBL" id="CP091092">
    <property type="protein sequence ID" value="WFN37727.1"/>
    <property type="molecule type" value="Genomic_DNA"/>
</dbReference>
<accession>A0AAF0FSD6</accession>